<gene>
    <name evidence="3" type="ORF">CLV43_1011032</name>
</gene>
<keyword evidence="1 3" id="KW-0378">Hydrolase</keyword>
<organism evidence="3 4">
    <name type="scientific">Umezawaea tangerina</name>
    <dbReference type="NCBI Taxonomy" id="84725"/>
    <lineage>
        <taxon>Bacteria</taxon>
        <taxon>Bacillati</taxon>
        <taxon>Actinomycetota</taxon>
        <taxon>Actinomycetes</taxon>
        <taxon>Pseudonocardiales</taxon>
        <taxon>Pseudonocardiaceae</taxon>
        <taxon>Umezawaea</taxon>
    </lineage>
</organism>
<dbReference type="InterPro" id="IPR052043">
    <property type="entry name" value="PolySaccharide_Degr_Enz"/>
</dbReference>
<comment type="caution">
    <text evidence="3">The sequence shown here is derived from an EMBL/GenBank/DDBJ whole genome shotgun (WGS) entry which is preliminary data.</text>
</comment>
<evidence type="ECO:0000313" key="4">
    <source>
        <dbReference type="Proteomes" id="UP000239494"/>
    </source>
</evidence>
<dbReference type="RefSeq" id="WP_245886128.1">
    <property type="nucleotide sequence ID" value="NZ_PVTF01000001.1"/>
</dbReference>
<dbReference type="Pfam" id="PF07470">
    <property type="entry name" value="Glyco_hydro_88"/>
    <property type="match status" value="1"/>
</dbReference>
<reference evidence="3 4" key="1">
    <citation type="submission" date="2018-03" db="EMBL/GenBank/DDBJ databases">
        <title>Genomic Encyclopedia of Archaeal and Bacterial Type Strains, Phase II (KMG-II): from individual species to whole genera.</title>
        <authorList>
            <person name="Goeker M."/>
        </authorList>
    </citation>
    <scope>NUCLEOTIDE SEQUENCE [LARGE SCALE GENOMIC DNA]</scope>
    <source>
        <strain evidence="3 4">DSM 44720</strain>
    </source>
</reference>
<dbReference type="EMBL" id="PVTF01000001">
    <property type="protein sequence ID" value="PRY46752.1"/>
    <property type="molecule type" value="Genomic_DNA"/>
</dbReference>
<name>A0A2T0TM04_9PSEU</name>
<keyword evidence="4" id="KW-1185">Reference proteome</keyword>
<keyword evidence="2" id="KW-0732">Signal</keyword>
<proteinExistence type="predicted"/>
<feature type="chain" id="PRO_5038486126" evidence="2">
    <location>
        <begin position="24"/>
        <end position="345"/>
    </location>
</feature>
<dbReference type="InterPro" id="IPR012341">
    <property type="entry name" value="6hp_glycosidase-like_sf"/>
</dbReference>
<dbReference type="Gene3D" id="1.50.10.10">
    <property type="match status" value="1"/>
</dbReference>
<dbReference type="SUPFAM" id="SSF48208">
    <property type="entry name" value="Six-hairpin glycosidases"/>
    <property type="match status" value="1"/>
</dbReference>
<dbReference type="GO" id="GO:0016787">
    <property type="term" value="F:hydrolase activity"/>
    <property type="evidence" value="ECO:0007669"/>
    <property type="project" value="UniProtKB-KW"/>
</dbReference>
<evidence type="ECO:0000256" key="1">
    <source>
        <dbReference type="ARBA" id="ARBA00022801"/>
    </source>
</evidence>
<evidence type="ECO:0000313" key="3">
    <source>
        <dbReference type="EMBL" id="PRY46752.1"/>
    </source>
</evidence>
<dbReference type="PANTHER" id="PTHR33886">
    <property type="entry name" value="UNSATURATED RHAMNOGALACTURONAN HYDROLASE (EUROFUNG)"/>
    <property type="match status" value="1"/>
</dbReference>
<evidence type="ECO:0000256" key="2">
    <source>
        <dbReference type="SAM" id="SignalP"/>
    </source>
</evidence>
<protein>
    <submittedName>
        <fullName evidence="3">Glycosyl hydrolase family 88</fullName>
    </submittedName>
</protein>
<dbReference type="Proteomes" id="UP000239494">
    <property type="component" value="Unassembled WGS sequence"/>
</dbReference>
<dbReference type="GO" id="GO:0005975">
    <property type="term" value="P:carbohydrate metabolic process"/>
    <property type="evidence" value="ECO:0007669"/>
    <property type="project" value="InterPro"/>
</dbReference>
<sequence length="345" mass="36937">MLKSLRRTALVAVGLLATGLAVAPPSVADPAPAADCGVTDLMVRSSAYWVDHDTDQAANTWSNALFHVGNLAQVRTTGVSNHKTWPWTEANGWLLPLDPAHPFAADPQASGEAYLDVWFFHQEDRVLDPLRANLAAEAASVARGDTRYWTTPDALDMSLPSFTRLGVMDADPALLDAARTLFRDARRRLFDDVTGLWRGNAQANGFAMSGLAKAVLALPADSPDRAEYARTLRRSAETMRWLQRPDGFFDAELLFGGKESSSTALVTHALAAGINAGVLDEDTYLPVVRRGWTALTTSALRDSGRFGYVQARGSHRPAGADDSAAFAVGAFLSAGQQVAALTPGC</sequence>
<dbReference type="InterPro" id="IPR008928">
    <property type="entry name" value="6-hairpin_glycosidase_sf"/>
</dbReference>
<dbReference type="InterPro" id="IPR010905">
    <property type="entry name" value="Glyco_hydro_88"/>
</dbReference>
<dbReference type="AlphaFoldDB" id="A0A2T0TM04"/>
<dbReference type="PANTHER" id="PTHR33886:SF8">
    <property type="entry name" value="UNSATURATED RHAMNOGALACTURONAN HYDROLASE (EUROFUNG)"/>
    <property type="match status" value="1"/>
</dbReference>
<feature type="signal peptide" evidence="2">
    <location>
        <begin position="1"/>
        <end position="23"/>
    </location>
</feature>
<accession>A0A2T0TM04</accession>